<dbReference type="Proteomes" id="UP000494205">
    <property type="component" value="Unassembled WGS sequence"/>
</dbReference>
<evidence type="ECO:0000256" key="7">
    <source>
        <dbReference type="ARBA" id="ARBA00023136"/>
    </source>
</evidence>
<evidence type="ECO:0000256" key="2">
    <source>
        <dbReference type="ARBA" id="ARBA00007362"/>
    </source>
</evidence>
<dbReference type="Proteomes" id="UP000235659">
    <property type="component" value="Unassembled WGS sequence"/>
</dbReference>
<sequence length="303" mass="33469">MLKGVALSITATSLFAGLYYYATLLHPLTGEMIFGWRMVLMMPCITVFLIATGEWRKVKALCLRIRKSPQLFLYLVLSSALLGSQQWLFMWAPLNGQALNVSMGYFLLPLVMLLVGRYFYKERLSGMQKLAAASAAIGVANEFYQVGGVSWTSLFVCLGFPAYFALRRRLNTAHLGGLWFDVTLTLPAAFCFVSRTPHDAFSTAPHLSVLLCLLAIISAAAFMAYTVANRLLPFGLFGLLGYVEPVLMVMVSLMLGERIHAEQWLTYIPIWIAVLLLAAEGGTNLAGFKLKRRVLAGSPCDCN</sequence>
<keyword evidence="4" id="KW-1003">Cell membrane</keyword>
<evidence type="ECO:0000256" key="4">
    <source>
        <dbReference type="ARBA" id="ARBA00022475"/>
    </source>
</evidence>
<keyword evidence="11" id="KW-1185">Reference proteome</keyword>
<dbReference type="SUPFAM" id="SSF103481">
    <property type="entry name" value="Multidrug resistance efflux transporter EmrE"/>
    <property type="match status" value="2"/>
</dbReference>
<name>A0A2N7W451_9BURK</name>
<comment type="similarity">
    <text evidence="2">Belongs to the EamA transporter family.</text>
</comment>
<proteinExistence type="inferred from homology"/>
<reference evidence="10 11" key="1">
    <citation type="submission" date="2018-01" db="EMBL/GenBank/DDBJ databases">
        <title>Whole genome analyses suggest that Burkholderia sensu lato contains two further novel genera in the rhizoxinica-symbiotica group Mycetohabitans gen. nov., and Trinickia gen. nov.: implications for the evolution of diazotrophy and nodulation in the Burkholderiaceae.</title>
        <authorList>
            <person name="Estrada-de los Santos P."/>
            <person name="Palmer M."/>
            <person name="Chavez-Ramirez B."/>
            <person name="Beukes C."/>
            <person name="Steenkamp E.T."/>
            <person name="Hirsch A.M."/>
            <person name="Manyaka P."/>
            <person name="Maluk M."/>
            <person name="Lafos M."/>
            <person name="Crook M."/>
            <person name="Gross E."/>
            <person name="Simon M.F."/>
            <person name="Bueno dos Reis Junior F."/>
            <person name="Poole P.S."/>
            <person name="Venter S.N."/>
            <person name="James E.K."/>
        </authorList>
    </citation>
    <scope>NUCLEOTIDE SEQUENCE [LARGE SCALE GENOMIC DNA]</scope>
    <source>
        <strain evidence="10 11">WSM 3937</strain>
    </source>
</reference>
<feature type="transmembrane region" description="Helical" evidence="8">
    <location>
        <begin position="34"/>
        <end position="51"/>
    </location>
</feature>
<feature type="transmembrane region" description="Helical" evidence="8">
    <location>
        <begin position="71"/>
        <end position="92"/>
    </location>
</feature>
<evidence type="ECO:0000313" key="11">
    <source>
        <dbReference type="Proteomes" id="UP000235659"/>
    </source>
</evidence>
<gene>
    <name evidence="9" type="primary">rarD_2</name>
    <name evidence="10" type="synonym">rarD</name>
    <name evidence="10" type="ORF">C0Z16_31590</name>
    <name evidence="9" type="ORF">LMG27174_06339</name>
</gene>
<feature type="transmembrane region" description="Helical" evidence="8">
    <location>
        <begin position="207"/>
        <end position="227"/>
    </location>
</feature>
<dbReference type="EMBL" id="CADIJZ010000035">
    <property type="protein sequence ID" value="CAB3737089.1"/>
    <property type="molecule type" value="Genomic_DNA"/>
</dbReference>
<feature type="transmembrane region" description="Helical" evidence="8">
    <location>
        <begin position="267"/>
        <end position="288"/>
    </location>
</feature>
<accession>A0A2N7W451</accession>
<keyword evidence="3" id="KW-0813">Transport</keyword>
<evidence type="ECO:0000313" key="10">
    <source>
        <dbReference type="EMBL" id="PMS24169.1"/>
    </source>
</evidence>
<feature type="transmembrane region" description="Helical" evidence="8">
    <location>
        <begin position="178"/>
        <end position="195"/>
    </location>
</feature>
<dbReference type="GO" id="GO:0005886">
    <property type="term" value="C:plasma membrane"/>
    <property type="evidence" value="ECO:0007669"/>
    <property type="project" value="UniProtKB-SubCell"/>
</dbReference>
<keyword evidence="5 8" id="KW-0812">Transmembrane</keyword>
<evidence type="ECO:0000256" key="8">
    <source>
        <dbReference type="SAM" id="Phobius"/>
    </source>
</evidence>
<feature type="transmembrane region" description="Helical" evidence="8">
    <location>
        <begin position="5"/>
        <end position="22"/>
    </location>
</feature>
<evidence type="ECO:0000256" key="1">
    <source>
        <dbReference type="ARBA" id="ARBA00004651"/>
    </source>
</evidence>
<evidence type="ECO:0000313" key="12">
    <source>
        <dbReference type="Proteomes" id="UP000494205"/>
    </source>
</evidence>
<dbReference type="NCBIfam" id="TIGR00688">
    <property type="entry name" value="rarD"/>
    <property type="match status" value="1"/>
</dbReference>
<protein>
    <submittedName>
        <fullName evidence="10">EamA family transporter RarD</fullName>
    </submittedName>
    <submittedName>
        <fullName evidence="9">Protein RarD</fullName>
    </submittedName>
</protein>
<dbReference type="RefSeq" id="WP_102635964.1">
    <property type="nucleotide sequence ID" value="NZ_CADIJZ010000035.1"/>
</dbReference>
<evidence type="ECO:0000256" key="3">
    <source>
        <dbReference type="ARBA" id="ARBA00022448"/>
    </source>
</evidence>
<evidence type="ECO:0000313" key="9">
    <source>
        <dbReference type="EMBL" id="CAB3737089.1"/>
    </source>
</evidence>
<evidence type="ECO:0000256" key="5">
    <source>
        <dbReference type="ARBA" id="ARBA00022692"/>
    </source>
</evidence>
<reference evidence="9 12" key="2">
    <citation type="submission" date="2020-04" db="EMBL/GenBank/DDBJ databases">
        <authorList>
            <person name="De Canck E."/>
        </authorList>
    </citation>
    <scope>NUCLEOTIDE SEQUENCE [LARGE SCALE GENOMIC DNA]</scope>
    <source>
        <strain evidence="9 12">LMG 27174</strain>
    </source>
</reference>
<dbReference type="EMBL" id="PNXY01000037">
    <property type="protein sequence ID" value="PMS24169.1"/>
    <property type="molecule type" value="Genomic_DNA"/>
</dbReference>
<comment type="subcellular location">
    <subcellularLocation>
        <location evidence="1">Cell membrane</location>
        <topology evidence="1">Multi-pass membrane protein</topology>
    </subcellularLocation>
</comment>
<dbReference type="OrthoDB" id="3250831at2"/>
<feature type="transmembrane region" description="Helical" evidence="8">
    <location>
        <begin position="234"/>
        <end position="255"/>
    </location>
</feature>
<organism evidence="9 12">
    <name type="scientific">Paraburkholderia rhynchosiae</name>
    <dbReference type="NCBI Taxonomy" id="487049"/>
    <lineage>
        <taxon>Bacteria</taxon>
        <taxon>Pseudomonadati</taxon>
        <taxon>Pseudomonadota</taxon>
        <taxon>Betaproteobacteria</taxon>
        <taxon>Burkholderiales</taxon>
        <taxon>Burkholderiaceae</taxon>
        <taxon>Paraburkholderia</taxon>
    </lineage>
</organism>
<dbReference type="InterPro" id="IPR004626">
    <property type="entry name" value="RarD"/>
</dbReference>
<feature type="transmembrane region" description="Helical" evidence="8">
    <location>
        <begin position="98"/>
        <end position="120"/>
    </location>
</feature>
<keyword evidence="7 8" id="KW-0472">Membrane</keyword>
<evidence type="ECO:0000256" key="6">
    <source>
        <dbReference type="ARBA" id="ARBA00022989"/>
    </source>
</evidence>
<dbReference type="InterPro" id="IPR037185">
    <property type="entry name" value="EmrE-like"/>
</dbReference>
<dbReference type="AlphaFoldDB" id="A0A2N7W451"/>
<keyword evidence="6 8" id="KW-1133">Transmembrane helix</keyword>